<sequence>MKKFLIIMAAVLLAGIVFTGIASAETNYTSVSEIPMAVDFTFMLEFDDAGEPHIVTDYPFESTGATEMVLNYNTAGTLKAVELTYEFNTGETRVVIWNNRYSSFQAANQALRSGQLTVDNTISINTSNYGPETDWFLLYSLEGGRFFQYDEKTYAQPDNGIETGGTIKSASYDADGNLIYSSFMKRSKDADLWIIYDVNGEVTDCRIDPNYRKSSFYSYDKTTGLFNGKKLSELELGFDDEDLQVPAIAALGRDQVNAEQAVAATETEPAKTEPAAVTAEETLVSVGYTSVSQIPMAVDFTVSVEFDDAGNPRVVTDYPFETTGATEMNLTYDKDDIRGAITVNYRAETGKTRIIGFNRKVFPDFDTSGAGDMIRNGVLTLHDSVYVGTTNENEQTDWYLAYSISKKAYVFYEEKTHSQGFNAMGSGGTAKTINYENGIISDSSIIKRMKNADMILNFDQFGNMSKCSVSQYRPESKTYEYNAETGLFDGKKISELDFGFEEADLQAAAPAALGKEQDNAEPAAVTEESERAEIEPETDKTEQVKTESAAVTAIEKPSIEEFTSVSKIPMAVDFTVSVEIDDAGMPHIVTDYPFEAMGATELGLQYSKKNFKHATELVYDAVRKETRMGWYTPKAFSSDNYTDRIAEVGQMIRDGVLTMDDSVWIGTTYENENTDWYLEYSISKKSYVLYEEKTQSHGYNAMAIGGKSATINYTNGKISGSSITKRLEKADLILSFDRYGKLLSGYVTQRVVGGSAYDYNLSTGLFGGKKISELDWGFEEADLQIPAPAALEAEQAPAKTEPAAVTAIEKPPIDEFTSVSKIPMAVDFTVSVEFDDEGEPRIVTDYPFETMGAAVMNLRYDKGDIPEAVVLSYYADTGRTWLTGYNGKLFPDHDTSGAWDMIRNGEVTMNDSVWVGTAYRNAQTDWYLEYSISKKAYVSYEEKTHSQGFNAMGTGGIRKKLAYSGDELVRSYYQKRTENADLCLYFDQFGHMNSCYISQYRPESNSFYYDFATGLFGGKKISELGLGYEDEDLQVTAPAALEAEQKYAGTAETEQKTESASVTAIEKPSIDEFTSVSKIPMAVDFTVSLEFDDEGKPHVVTDYPFEATGATEMNLVFSKKDFRSAIDMRYDAATKETRFSGYYPQAFSSEDYYEIVEEASKMVQNGELTMEDSVWIGTSFHSEKADWYLEYSISEKTYLSYEEKTHSQGFNAMGTGGEINQISYNNGMLSGSYYMKRGEKLDMILRFDEYGKVVYGYISQHYPAQIFYEYDPATGLFDGKKISELGLGFEDKDVQVYAPAVLKTEQGKTDSVAVTAVEKPSMDEFTEVSKIPMAVDFTVSVEFDDAGKPQIVTDYPFEAMGATEMNLEYSKKDFRYAIELTYDAVRKETRFGAYYPNAFSSDDYYGRIEEASQMIRDGVLTMEDGVWVGTTYENEQTDWYLKYSISKKTYVTYEERTQSQGFNAMGAGGIGKTINYVNGTISKSSISKRMENADMILSFDRYGKLLSGYVSQYRPERNYYDYNPTTGLFGGKKISELGLGFEEADPQMPAPAALKAEQEQAETAPATVETEQAKAEPAAPAAEEAPGTDAGQETADPKLFGYKVKEDGTAEITSVKESITDGRIPAMLDGYAVTSIGYQAFMNCNNLTVVIIPEGVKKISHWAFSYCENLKNISLPDSIEEIGQPPILQCYNMLSFSISPNHPIYAFSNCALINKKNMQMITACGMGETYEVSWGITEILEDAFCSSEVKKVILPDSVQIIGMCAFTGATNLEEVFIPEGIKEIGTQAFMHCGMLNSVTIPNSVYSIGAGAFDDCNNLTTVQISKDHPVYEVKDRVLIEKRTMTLISVAGSIKGAYTVPAGIKVIGTVSLQNCSQMTEIIIPDSVITIEDAAIPKFYDIVCKARKGSCAEKYCKKNGITFEPIK</sequence>
<comment type="caution">
    <text evidence="1">The sequence shown here is derived from an EMBL/GenBank/DDBJ whole genome shotgun (WGS) entry which is preliminary data.</text>
</comment>
<proteinExistence type="predicted"/>
<gene>
    <name evidence="1" type="ORF">SAMN06297397_0243</name>
</gene>
<evidence type="ECO:0000313" key="1">
    <source>
        <dbReference type="EMBL" id="SMC35881.1"/>
    </source>
</evidence>
<dbReference type="EMBL" id="FWXZ01000001">
    <property type="protein sequence ID" value="SMC35881.1"/>
    <property type="molecule type" value="Genomic_DNA"/>
</dbReference>
<evidence type="ECO:0000313" key="2">
    <source>
        <dbReference type="Proteomes" id="UP000192328"/>
    </source>
</evidence>
<dbReference type="Proteomes" id="UP000192328">
    <property type="component" value="Unassembled WGS sequence"/>
</dbReference>
<organism evidence="1 2">
    <name type="scientific">Aristaeella lactis</name>
    <dbReference type="NCBI Taxonomy" id="3046383"/>
    <lineage>
        <taxon>Bacteria</taxon>
        <taxon>Bacillati</taxon>
        <taxon>Bacillota</taxon>
        <taxon>Clostridia</taxon>
        <taxon>Eubacteriales</taxon>
        <taxon>Aristaeellaceae</taxon>
        <taxon>Aristaeella</taxon>
    </lineage>
</organism>
<name>A0AC61PHJ5_9FIRM</name>
<keyword evidence="2" id="KW-1185">Reference proteome</keyword>
<accession>A0AC61PHJ5</accession>
<reference evidence="1" key="1">
    <citation type="submission" date="2017-04" db="EMBL/GenBank/DDBJ databases">
        <authorList>
            <person name="Varghese N."/>
            <person name="Submissions S."/>
        </authorList>
    </citation>
    <scope>NUCLEOTIDE SEQUENCE</scope>
    <source>
        <strain evidence="1">WTE2008</strain>
    </source>
</reference>
<protein>
    <submittedName>
        <fullName evidence="1">Leucine rich repeat-containing protein</fullName>
    </submittedName>
</protein>